<reference evidence="1 2" key="1">
    <citation type="journal article" date="2024" name="Science">
        <title>Giant polyketide synthase enzymes in the biosynthesis of giant marine polyether toxins.</title>
        <authorList>
            <person name="Fallon T.R."/>
            <person name="Shende V.V."/>
            <person name="Wierzbicki I.H."/>
            <person name="Pendleton A.L."/>
            <person name="Watervoot N.F."/>
            <person name="Auber R.P."/>
            <person name="Gonzalez D.J."/>
            <person name="Wisecaver J.H."/>
            <person name="Moore B.S."/>
        </authorList>
    </citation>
    <scope>NUCLEOTIDE SEQUENCE [LARGE SCALE GENOMIC DNA]</scope>
    <source>
        <strain evidence="1 2">12B1</strain>
    </source>
</reference>
<dbReference type="Proteomes" id="UP001515480">
    <property type="component" value="Unassembled WGS sequence"/>
</dbReference>
<evidence type="ECO:0000313" key="1">
    <source>
        <dbReference type="EMBL" id="KAL1504688.1"/>
    </source>
</evidence>
<evidence type="ECO:0000313" key="2">
    <source>
        <dbReference type="Proteomes" id="UP001515480"/>
    </source>
</evidence>
<dbReference type="EMBL" id="JBGBPQ010000019">
    <property type="protein sequence ID" value="KAL1504688.1"/>
    <property type="molecule type" value="Genomic_DNA"/>
</dbReference>
<proteinExistence type="predicted"/>
<comment type="caution">
    <text evidence="1">The sequence shown here is derived from an EMBL/GenBank/DDBJ whole genome shotgun (WGS) entry which is preliminary data.</text>
</comment>
<name>A0AB34ITN4_PRYPA</name>
<dbReference type="AlphaFoldDB" id="A0AB34ITN4"/>
<gene>
    <name evidence="1" type="ORF">AB1Y20_008468</name>
</gene>
<protein>
    <submittedName>
        <fullName evidence="1">Uncharacterized protein</fullName>
    </submittedName>
</protein>
<accession>A0AB34ITN4</accession>
<organism evidence="1 2">
    <name type="scientific">Prymnesium parvum</name>
    <name type="common">Toxic golden alga</name>
    <dbReference type="NCBI Taxonomy" id="97485"/>
    <lineage>
        <taxon>Eukaryota</taxon>
        <taxon>Haptista</taxon>
        <taxon>Haptophyta</taxon>
        <taxon>Prymnesiophyceae</taxon>
        <taxon>Prymnesiales</taxon>
        <taxon>Prymnesiaceae</taxon>
        <taxon>Prymnesium</taxon>
    </lineage>
</organism>
<sequence>MRGQLAHSILSQQRHEPAQPRRVSSEVLWICSSCHRKPGYKMRPVLDALNASLGRAGGGQAVCVCVKFCHRAVASLCAAHGAPTLWDVIDNFRLYERSVVQRARLGFASAYAVQTAAHAALLSQWAGKPAVVLPHPHGNVGGWSTATRTRPSLRGVGFIYGDASVNALSSSLVRRLARACCGAGARLYLIFSPPAADTSAGSLRFQEQPCREPDGPELQRGHECRGECATMPADDSPPWPTERFRDDTGQRRFYESERILELIDVGLVWSGGVKLPRGFSGAQFFDAHRPPTRMHWWWSHGIPTLAMQLPTFRDAAERAGYPAAAVALRTPEDVEAALRSISCAPARECLRRAALRGAAMSSPQAASDDLVRAACNLRQKVHSQLGN</sequence>
<keyword evidence="2" id="KW-1185">Reference proteome</keyword>